<evidence type="ECO:0000256" key="14">
    <source>
        <dbReference type="RuleBase" id="RU003357"/>
    </source>
</evidence>
<accession>A0ABR8BIR6</accession>
<evidence type="ECO:0000256" key="5">
    <source>
        <dbReference type="ARBA" id="ARBA00022496"/>
    </source>
</evidence>
<feature type="domain" description="TonB-dependent receptor plug" evidence="16">
    <location>
        <begin position="205"/>
        <end position="299"/>
    </location>
</feature>
<comment type="similarity">
    <text evidence="2 13 14">Belongs to the TonB-dependent receptor family.</text>
</comment>
<dbReference type="RefSeq" id="WP_190569109.1">
    <property type="nucleotide sequence ID" value="NZ_JACJQL010000034.1"/>
</dbReference>
<keyword evidence="7" id="KW-0732">Signal</keyword>
<sequence length="843" mass="94765">MRVKQHSLFAYLWLTFTISIFANFPAYSEEIAIKDIPQLSEIQLPHTSVKELFAQQQNPVIQVTGVRLNQTPNSLEIILETPASDKLQVTNKSEGNNFIVDIPNAQLSLPSGNSFRQEKPFAGITEVVVTNQDANSIRVTITGETAIPKVELDDSDTGLIFIVTPVTSPTSETPANEPIELTVTGERDTYSVPDAVTATRTNTPLRDIPQSIQVIPRQVIEDRNVVRLSELADNVSGVQPERGYGGVSSQGYRIRGFLTNFETLRNGFPDYGYFSPRDVANIERVEFLKGPAAVLYGGSPTQYAGGSGLVNTVTKKPLETPYYNASLTYGSYNFIRPTLDITGPLTDDKSVLYRLNVAYENADSFRDFVRNDSFFISPVIEWKVGEKTKITFEFEHQKYNLVFDQGIPIQPESLRLPRSRFLGEPNFANGNFTFNSFTYTLDSEFSKDWSFRQGFNVLGAKLDDAKYTYYGSLEDDRRTLNRFITASEEEHANITFQNQISGKFSTGTIRHNVLFGVDLAYNLFNYIFAPDEELSIDIFNPQYGGTPISTGGEPFGRRIVSQNVGVFAQNLVELTPNFKVLLGGRFDFNEYSREDRVTNDLLDEQSNTRFSPRVGLVYQPTKNTSLYFNWTTGFSPQFQARGRTNEQFEPQNTEQFEVGVKQNFLNDKLSATLAFFQVTKQNVLTPDPVDSRFSVQTGEQESKGIEFDIAGEILPGWKVIANYAYIDGTVTKDNRIPVGDRLVGVPEHSLGLWTTYEFQTGSLQGLGLGVGLYYVGEQEVILPNTFTVPSYVRADASVFYRRNNFRYALNFKNISNVKYYDLDSYNIDPAAPFTLFGTISVEF</sequence>
<dbReference type="Pfam" id="PF00593">
    <property type="entry name" value="TonB_dep_Rec_b-barrel"/>
    <property type="match status" value="1"/>
</dbReference>
<protein>
    <submittedName>
        <fullName evidence="18">TonB-dependent siderophore receptor</fullName>
    </submittedName>
</protein>
<dbReference type="Gene3D" id="2.170.130.10">
    <property type="entry name" value="TonB-dependent receptor, plug domain"/>
    <property type="match status" value="1"/>
</dbReference>
<keyword evidence="18" id="KW-0675">Receptor</keyword>
<evidence type="ECO:0000256" key="2">
    <source>
        <dbReference type="ARBA" id="ARBA00009810"/>
    </source>
</evidence>
<dbReference type="InterPro" id="IPR037066">
    <property type="entry name" value="Plug_dom_sf"/>
</dbReference>
<dbReference type="PROSITE" id="PS52016">
    <property type="entry name" value="TONB_DEPENDENT_REC_3"/>
    <property type="match status" value="1"/>
</dbReference>
<keyword evidence="3 13" id="KW-0813">Transport</keyword>
<dbReference type="InterPro" id="IPR010105">
    <property type="entry name" value="TonB_sidphr_rcpt"/>
</dbReference>
<reference evidence="18 19" key="1">
    <citation type="journal article" date="2020" name="ISME J.">
        <title>Comparative genomics reveals insights into cyanobacterial evolution and habitat adaptation.</title>
        <authorList>
            <person name="Chen M.Y."/>
            <person name="Teng W.K."/>
            <person name="Zhao L."/>
            <person name="Hu C.X."/>
            <person name="Zhou Y.K."/>
            <person name="Han B.P."/>
            <person name="Song L.R."/>
            <person name="Shu W.S."/>
        </authorList>
    </citation>
    <scope>NUCLEOTIDE SEQUENCE [LARGE SCALE GENOMIC DNA]</scope>
    <source>
        <strain evidence="18 19">FACHB-3921</strain>
    </source>
</reference>
<evidence type="ECO:0000256" key="8">
    <source>
        <dbReference type="ARBA" id="ARBA00023004"/>
    </source>
</evidence>
<dbReference type="PANTHER" id="PTHR32552">
    <property type="entry name" value="FERRICHROME IRON RECEPTOR-RELATED"/>
    <property type="match status" value="1"/>
</dbReference>
<dbReference type="InterPro" id="IPR036942">
    <property type="entry name" value="Beta-barrel_TonB_sf"/>
</dbReference>
<keyword evidence="10 14" id="KW-0798">TonB box</keyword>
<dbReference type="CDD" id="cd01347">
    <property type="entry name" value="ligand_gated_channel"/>
    <property type="match status" value="1"/>
</dbReference>
<evidence type="ECO:0000313" key="18">
    <source>
        <dbReference type="EMBL" id="MBD2253584.1"/>
    </source>
</evidence>
<dbReference type="Pfam" id="PF07715">
    <property type="entry name" value="Plug"/>
    <property type="match status" value="1"/>
</dbReference>
<evidence type="ECO:0000256" key="1">
    <source>
        <dbReference type="ARBA" id="ARBA00004571"/>
    </source>
</evidence>
<keyword evidence="9" id="KW-0406">Ion transport</keyword>
<evidence type="ECO:0000256" key="10">
    <source>
        <dbReference type="ARBA" id="ARBA00023077"/>
    </source>
</evidence>
<feature type="domain" description="AMIN" evidence="17">
    <location>
        <begin position="66"/>
        <end position="161"/>
    </location>
</feature>
<dbReference type="Gene3D" id="2.40.170.20">
    <property type="entry name" value="TonB-dependent receptor, beta-barrel domain"/>
    <property type="match status" value="1"/>
</dbReference>
<dbReference type="EMBL" id="JACJQL010000034">
    <property type="protein sequence ID" value="MBD2253584.1"/>
    <property type="molecule type" value="Genomic_DNA"/>
</dbReference>
<evidence type="ECO:0000256" key="4">
    <source>
        <dbReference type="ARBA" id="ARBA00022452"/>
    </source>
</evidence>
<evidence type="ECO:0000256" key="12">
    <source>
        <dbReference type="ARBA" id="ARBA00023237"/>
    </source>
</evidence>
<dbReference type="InterPro" id="IPR039426">
    <property type="entry name" value="TonB-dep_rcpt-like"/>
</dbReference>
<evidence type="ECO:0000256" key="9">
    <source>
        <dbReference type="ARBA" id="ARBA00023065"/>
    </source>
</evidence>
<evidence type="ECO:0000313" key="19">
    <source>
        <dbReference type="Proteomes" id="UP000621307"/>
    </source>
</evidence>
<comment type="subcellular location">
    <subcellularLocation>
        <location evidence="1 13">Cell outer membrane</location>
        <topology evidence="1 13">Multi-pass membrane protein</topology>
    </subcellularLocation>
</comment>
<dbReference type="Pfam" id="PF11741">
    <property type="entry name" value="AMIN"/>
    <property type="match status" value="1"/>
</dbReference>
<keyword evidence="8" id="KW-0408">Iron</keyword>
<dbReference type="Proteomes" id="UP000621307">
    <property type="component" value="Unassembled WGS sequence"/>
</dbReference>
<dbReference type="PANTHER" id="PTHR32552:SF68">
    <property type="entry name" value="FERRICHROME OUTER MEMBRANE TRANSPORTER_PHAGE RECEPTOR"/>
    <property type="match status" value="1"/>
</dbReference>
<keyword evidence="19" id="KW-1185">Reference proteome</keyword>
<gene>
    <name evidence="18" type="ORF">H6G14_20125</name>
</gene>
<name>A0ABR8BIR6_9NOSO</name>
<organism evidence="18 19">
    <name type="scientific">Nostoc parmelioides FACHB-3921</name>
    <dbReference type="NCBI Taxonomy" id="2692909"/>
    <lineage>
        <taxon>Bacteria</taxon>
        <taxon>Bacillati</taxon>
        <taxon>Cyanobacteriota</taxon>
        <taxon>Cyanophyceae</taxon>
        <taxon>Nostocales</taxon>
        <taxon>Nostocaceae</taxon>
        <taxon>Nostoc</taxon>
    </lineage>
</organism>
<dbReference type="NCBIfam" id="TIGR01783">
    <property type="entry name" value="TonB-siderophor"/>
    <property type="match status" value="1"/>
</dbReference>
<keyword evidence="6 13" id="KW-0812">Transmembrane</keyword>
<feature type="domain" description="TonB-dependent receptor-like beta-barrel" evidence="15">
    <location>
        <begin position="384"/>
        <end position="814"/>
    </location>
</feature>
<dbReference type="InterPro" id="IPR000531">
    <property type="entry name" value="Beta-barrel_TonB"/>
</dbReference>
<evidence type="ECO:0000259" key="16">
    <source>
        <dbReference type="Pfam" id="PF07715"/>
    </source>
</evidence>
<evidence type="ECO:0000256" key="13">
    <source>
        <dbReference type="PROSITE-ProRule" id="PRU01360"/>
    </source>
</evidence>
<comment type="caution">
    <text evidence="18">The sequence shown here is derived from an EMBL/GenBank/DDBJ whole genome shotgun (WGS) entry which is preliminary data.</text>
</comment>
<dbReference type="InterPro" id="IPR021731">
    <property type="entry name" value="AMIN_dom"/>
</dbReference>
<evidence type="ECO:0000256" key="11">
    <source>
        <dbReference type="ARBA" id="ARBA00023136"/>
    </source>
</evidence>
<evidence type="ECO:0000256" key="3">
    <source>
        <dbReference type="ARBA" id="ARBA00022448"/>
    </source>
</evidence>
<evidence type="ECO:0000259" key="15">
    <source>
        <dbReference type="Pfam" id="PF00593"/>
    </source>
</evidence>
<evidence type="ECO:0000256" key="7">
    <source>
        <dbReference type="ARBA" id="ARBA00022729"/>
    </source>
</evidence>
<proteinExistence type="inferred from homology"/>
<keyword evidence="12 13" id="KW-0998">Cell outer membrane</keyword>
<dbReference type="InterPro" id="IPR012910">
    <property type="entry name" value="Plug_dom"/>
</dbReference>
<evidence type="ECO:0000256" key="6">
    <source>
        <dbReference type="ARBA" id="ARBA00022692"/>
    </source>
</evidence>
<keyword evidence="4 13" id="KW-1134">Transmembrane beta strand</keyword>
<keyword evidence="11 13" id="KW-0472">Membrane</keyword>
<keyword evidence="5" id="KW-0410">Iron transport</keyword>
<evidence type="ECO:0000259" key="17">
    <source>
        <dbReference type="Pfam" id="PF11741"/>
    </source>
</evidence>
<dbReference type="SUPFAM" id="SSF56935">
    <property type="entry name" value="Porins"/>
    <property type="match status" value="1"/>
</dbReference>